<feature type="domain" description="DUF7694" evidence="1">
    <location>
        <begin position="50"/>
        <end position="106"/>
    </location>
</feature>
<accession>A0A0F9B3J8</accession>
<reference evidence="2" key="1">
    <citation type="journal article" date="2015" name="Nature">
        <title>Complex archaea that bridge the gap between prokaryotes and eukaryotes.</title>
        <authorList>
            <person name="Spang A."/>
            <person name="Saw J.H."/>
            <person name="Jorgensen S.L."/>
            <person name="Zaremba-Niedzwiedzka K."/>
            <person name="Martijn J."/>
            <person name="Lind A.E."/>
            <person name="van Eijk R."/>
            <person name="Schleper C."/>
            <person name="Guy L."/>
            <person name="Ettema T.J."/>
        </authorList>
    </citation>
    <scope>NUCLEOTIDE SEQUENCE</scope>
</reference>
<name>A0A0F9B3J8_9ZZZZ</name>
<dbReference type="EMBL" id="LAZR01042906">
    <property type="protein sequence ID" value="KKL08362.1"/>
    <property type="molecule type" value="Genomic_DNA"/>
</dbReference>
<dbReference type="AlphaFoldDB" id="A0A0F9B3J8"/>
<evidence type="ECO:0000259" key="1">
    <source>
        <dbReference type="Pfam" id="PF24746"/>
    </source>
</evidence>
<gene>
    <name evidence="2" type="ORF">LCGC14_2576620</name>
</gene>
<evidence type="ECO:0000313" key="2">
    <source>
        <dbReference type="EMBL" id="KKL08362.1"/>
    </source>
</evidence>
<proteinExistence type="predicted"/>
<protein>
    <recommendedName>
        <fullName evidence="1">DUF7694 domain-containing protein</fullName>
    </recommendedName>
</protein>
<comment type="caution">
    <text evidence="2">The sequence shown here is derived from an EMBL/GenBank/DDBJ whole genome shotgun (WGS) entry which is preliminary data.</text>
</comment>
<dbReference type="Pfam" id="PF24746">
    <property type="entry name" value="DUF7694"/>
    <property type="match status" value="1"/>
</dbReference>
<sequence length="130" mass="15148">MRIRNRKRTSVQEFPEPQEVRLPSGILTGLEPGSKAYEFGECHIIVGRSTEGWHLSISCPNRYPTWDEVAHARYSLIPNDVTLAMLLPPKEEYVNVHDFVFHLWQIERDQLRPFYGPDGAMIGWQRRAWG</sequence>
<dbReference type="InterPro" id="IPR056111">
    <property type="entry name" value="DUF7694"/>
</dbReference>
<organism evidence="2">
    <name type="scientific">marine sediment metagenome</name>
    <dbReference type="NCBI Taxonomy" id="412755"/>
    <lineage>
        <taxon>unclassified sequences</taxon>
        <taxon>metagenomes</taxon>
        <taxon>ecological metagenomes</taxon>
    </lineage>
</organism>